<feature type="region of interest" description="Disordered" evidence="1">
    <location>
        <begin position="81"/>
        <end position="114"/>
    </location>
</feature>
<name>A0A1D3D7M3_9EIME</name>
<dbReference type="VEuPathDB" id="ToxoDB:cyc_08016"/>
<evidence type="ECO:0000256" key="1">
    <source>
        <dbReference type="SAM" id="MobiDB-lite"/>
    </source>
</evidence>
<evidence type="ECO:0000313" key="2">
    <source>
        <dbReference type="EMBL" id="OEH79445.1"/>
    </source>
</evidence>
<feature type="compositionally biased region" description="Low complexity" evidence="1">
    <location>
        <begin position="1"/>
        <end position="12"/>
    </location>
</feature>
<feature type="compositionally biased region" description="Low complexity" evidence="1">
    <location>
        <begin position="94"/>
        <end position="107"/>
    </location>
</feature>
<proteinExistence type="predicted"/>
<comment type="caution">
    <text evidence="2">The sequence shown here is derived from an EMBL/GenBank/DDBJ whole genome shotgun (WGS) entry which is preliminary data.</text>
</comment>
<evidence type="ECO:0000313" key="3">
    <source>
        <dbReference type="Proteomes" id="UP000095192"/>
    </source>
</evidence>
<dbReference type="VEuPathDB" id="ToxoDB:LOC34623846"/>
<dbReference type="InParanoid" id="A0A1D3D7M3"/>
<protein>
    <submittedName>
        <fullName evidence="2">Uncharacterized protein</fullName>
    </submittedName>
</protein>
<feature type="region of interest" description="Disordered" evidence="1">
    <location>
        <begin position="1"/>
        <end position="23"/>
    </location>
</feature>
<sequence>MANGSAAAAACSPLPPPLAEGVGETSEADVEGLCVFVTHQSALLALQAALGVEAAHIQIPQFGCYLQADLLLLKPLNDDSGDGSSAGEAHQNSAAAAEVPEVLPEGESSGRLRGGCWREGGKETEAEAVALSAAAAFQHSQPSSGVPVVFEQQAAWLSGGDCCCCKACGLGRTDTPAVGFPSVASGEETCLDGPVNQAKAFPLPIAHPLVSLLPFEPKAKRQLHPNVVVRWLVDGEQPLVLPESLRWKGSSRSSKSTSCNVVLLDDLLRFVDTRWDRFGAPLPPEPLLTHRVAQMTEELEQQQQKMCDFAEQQLLAAQHPRVRRCKLKLAGSCAAAGGFISAAASSQK</sequence>
<keyword evidence="3" id="KW-1185">Reference proteome</keyword>
<dbReference type="Proteomes" id="UP000095192">
    <property type="component" value="Unassembled WGS sequence"/>
</dbReference>
<organism evidence="2 3">
    <name type="scientific">Cyclospora cayetanensis</name>
    <dbReference type="NCBI Taxonomy" id="88456"/>
    <lineage>
        <taxon>Eukaryota</taxon>
        <taxon>Sar</taxon>
        <taxon>Alveolata</taxon>
        <taxon>Apicomplexa</taxon>
        <taxon>Conoidasida</taxon>
        <taxon>Coccidia</taxon>
        <taxon>Eucoccidiorida</taxon>
        <taxon>Eimeriorina</taxon>
        <taxon>Eimeriidae</taxon>
        <taxon>Cyclospora</taxon>
    </lineage>
</organism>
<dbReference type="EMBL" id="JROU02000381">
    <property type="protein sequence ID" value="OEH79445.1"/>
    <property type="molecule type" value="Genomic_DNA"/>
</dbReference>
<reference evidence="2 3" key="1">
    <citation type="journal article" date="2016" name="BMC Genomics">
        <title>Comparative genomics reveals Cyclospora cayetanensis possesses coccidia-like metabolism and invasion components but unique surface antigens.</title>
        <authorList>
            <person name="Liu S."/>
            <person name="Wang L."/>
            <person name="Zheng H."/>
            <person name="Xu Z."/>
            <person name="Roellig D.M."/>
            <person name="Li N."/>
            <person name="Frace M.A."/>
            <person name="Tang K."/>
            <person name="Arrowood M.J."/>
            <person name="Moss D.M."/>
            <person name="Zhang L."/>
            <person name="Feng Y."/>
            <person name="Xiao L."/>
        </authorList>
    </citation>
    <scope>NUCLEOTIDE SEQUENCE [LARGE SCALE GENOMIC DNA]</scope>
    <source>
        <strain evidence="2 3">CHN_HEN01</strain>
    </source>
</reference>
<gene>
    <name evidence="2" type="ORF">cyc_08016</name>
</gene>
<accession>A0A1D3D7M3</accession>
<dbReference type="AlphaFoldDB" id="A0A1D3D7M3"/>